<evidence type="ECO:0000256" key="1">
    <source>
        <dbReference type="SAM" id="Phobius"/>
    </source>
</evidence>
<keyword evidence="1" id="KW-1133">Transmembrane helix</keyword>
<name>A0A3B0Z5I0_9ZZZZ</name>
<dbReference type="InterPro" id="IPR029044">
    <property type="entry name" value="Nucleotide-diphossugar_trans"/>
</dbReference>
<evidence type="ECO:0000313" key="3">
    <source>
        <dbReference type="EMBL" id="VAW88618.1"/>
    </source>
</evidence>
<dbReference type="Gene3D" id="3.90.550.10">
    <property type="entry name" value="Spore Coat Polysaccharide Biosynthesis Protein SpsA, Chain A"/>
    <property type="match status" value="1"/>
</dbReference>
<dbReference type="SUPFAM" id="SSF53448">
    <property type="entry name" value="Nucleotide-diphospho-sugar transferases"/>
    <property type="match status" value="1"/>
</dbReference>
<protein>
    <recommendedName>
        <fullName evidence="2">Glycosyltransferase 2-like domain-containing protein</fullName>
    </recommendedName>
</protein>
<sequence length="296" mass="33321">MKEITVAVLMTCHNRREITIKCLIAISNQTLDQGVSINVYLVDDGSTDGTAEAVHSQFPNVNLIKGDGNLYWNRGMHKAFACAMAHGYDKYLWLNDDTVLFPQAISVLLQDWQNIVSFSAEGHSDVVLSGAARDPVSGEFTYGGIKKTVGFREKYLHIPPQGKPIEVDAVNGNCVLIPQSVAKKVGNLDPVFLHRWGDHDYCFRAKNKGVTIWITGEYVAVCAKNPISGSWQDLNLTIIQRIKKLHEPKGLQPGDYVVYLKRWRGWKWPLYFLSPYITIFCTAFFGRKVSDKKVKL</sequence>
<dbReference type="InterPro" id="IPR001173">
    <property type="entry name" value="Glyco_trans_2-like"/>
</dbReference>
<proteinExistence type="predicted"/>
<gene>
    <name evidence="3" type="ORF">MNBD_GAMMA16-1163</name>
</gene>
<reference evidence="3" key="1">
    <citation type="submission" date="2018-06" db="EMBL/GenBank/DDBJ databases">
        <authorList>
            <person name="Zhirakovskaya E."/>
        </authorList>
    </citation>
    <scope>NUCLEOTIDE SEQUENCE</scope>
</reference>
<feature type="domain" description="Glycosyltransferase 2-like" evidence="2">
    <location>
        <begin position="8"/>
        <end position="114"/>
    </location>
</feature>
<accession>A0A3B0Z5I0</accession>
<dbReference type="PANTHER" id="PTHR43179:SF7">
    <property type="entry name" value="RHAMNOSYLTRANSFERASE WBBL"/>
    <property type="match status" value="1"/>
</dbReference>
<dbReference type="Pfam" id="PF00535">
    <property type="entry name" value="Glycos_transf_2"/>
    <property type="match status" value="1"/>
</dbReference>
<keyword evidence="1" id="KW-0812">Transmembrane</keyword>
<dbReference type="PANTHER" id="PTHR43179">
    <property type="entry name" value="RHAMNOSYLTRANSFERASE WBBL"/>
    <property type="match status" value="1"/>
</dbReference>
<dbReference type="AlphaFoldDB" id="A0A3B0Z5I0"/>
<organism evidence="3">
    <name type="scientific">hydrothermal vent metagenome</name>
    <dbReference type="NCBI Taxonomy" id="652676"/>
    <lineage>
        <taxon>unclassified sequences</taxon>
        <taxon>metagenomes</taxon>
        <taxon>ecological metagenomes</taxon>
    </lineage>
</organism>
<keyword evidence="1" id="KW-0472">Membrane</keyword>
<evidence type="ECO:0000259" key="2">
    <source>
        <dbReference type="Pfam" id="PF00535"/>
    </source>
</evidence>
<feature type="transmembrane region" description="Helical" evidence="1">
    <location>
        <begin position="268"/>
        <end position="286"/>
    </location>
</feature>
<dbReference type="EMBL" id="UOFO01000149">
    <property type="protein sequence ID" value="VAW88618.1"/>
    <property type="molecule type" value="Genomic_DNA"/>
</dbReference>